<evidence type="ECO:0000256" key="1">
    <source>
        <dbReference type="SAM" id="SignalP"/>
    </source>
</evidence>
<keyword evidence="1" id="KW-0732">Signal</keyword>
<protein>
    <submittedName>
        <fullName evidence="2">Uncharacterized protein</fullName>
    </submittedName>
</protein>
<gene>
    <name evidence="2" type="ORF">PISL3812_02036</name>
</gene>
<feature type="signal peptide" evidence="1">
    <location>
        <begin position="1"/>
        <end position="20"/>
    </location>
</feature>
<name>A0A0U1LP13_TALIS</name>
<sequence>MKISTFVSLSLLSLCSHSEAYPRRRSVNQTASAYLQIADSSNSTLNNYWGFIDPNIESDNGVVFQFIDDKSKATNFTIQNNNENGDNLAGYRDTYVAGSTNSEGTATGGAVYMSPLDLYIQGGEPLITTALNSTTGVVELTDELGDGTKRYLPQACFISDVGYYDAGLPVLVVGEKYFGSDNCANITLYWRPTTA</sequence>
<feature type="chain" id="PRO_5006711124" evidence="1">
    <location>
        <begin position="21"/>
        <end position="195"/>
    </location>
</feature>
<organism evidence="2 3">
    <name type="scientific">Talaromyces islandicus</name>
    <name type="common">Penicillium islandicum</name>
    <dbReference type="NCBI Taxonomy" id="28573"/>
    <lineage>
        <taxon>Eukaryota</taxon>
        <taxon>Fungi</taxon>
        <taxon>Dikarya</taxon>
        <taxon>Ascomycota</taxon>
        <taxon>Pezizomycotina</taxon>
        <taxon>Eurotiomycetes</taxon>
        <taxon>Eurotiomycetidae</taxon>
        <taxon>Eurotiales</taxon>
        <taxon>Trichocomaceae</taxon>
        <taxon>Talaromyces</taxon>
        <taxon>Talaromyces sect. Islandici</taxon>
    </lineage>
</organism>
<dbReference type="OrthoDB" id="4226028at2759"/>
<dbReference type="Proteomes" id="UP000054383">
    <property type="component" value="Unassembled WGS sequence"/>
</dbReference>
<evidence type="ECO:0000313" key="2">
    <source>
        <dbReference type="EMBL" id="CRG84849.1"/>
    </source>
</evidence>
<keyword evidence="3" id="KW-1185">Reference proteome</keyword>
<dbReference type="EMBL" id="CVMT01000002">
    <property type="protein sequence ID" value="CRG84849.1"/>
    <property type="molecule type" value="Genomic_DNA"/>
</dbReference>
<dbReference type="AlphaFoldDB" id="A0A0U1LP13"/>
<reference evidence="2 3" key="1">
    <citation type="submission" date="2015-04" db="EMBL/GenBank/DDBJ databases">
        <authorList>
            <person name="Syromyatnikov M.Y."/>
            <person name="Popov V.N."/>
        </authorList>
    </citation>
    <scope>NUCLEOTIDE SEQUENCE [LARGE SCALE GENOMIC DNA]</scope>
    <source>
        <strain evidence="2">WF-38-12</strain>
    </source>
</reference>
<evidence type="ECO:0000313" key="3">
    <source>
        <dbReference type="Proteomes" id="UP000054383"/>
    </source>
</evidence>
<accession>A0A0U1LP13</accession>
<proteinExistence type="predicted"/>